<name>A0ABY4PSL3_9ACTN</name>
<dbReference type="RefSeq" id="WP_249587417.1">
    <property type="nucleotide sequence ID" value="NZ_BAAAQL010000032.1"/>
</dbReference>
<accession>A0ABY4PSL3</accession>
<dbReference type="EMBL" id="CP097289">
    <property type="protein sequence ID" value="UQT55938.1"/>
    <property type="molecule type" value="Genomic_DNA"/>
</dbReference>
<keyword evidence="2" id="KW-1185">Reference proteome</keyword>
<evidence type="ECO:0000313" key="1">
    <source>
        <dbReference type="EMBL" id="UQT55938.1"/>
    </source>
</evidence>
<reference evidence="1 2" key="1">
    <citation type="submission" date="2022-05" db="EMBL/GenBank/DDBJ databases">
        <authorList>
            <person name="Zhou X."/>
            <person name="Li K."/>
            <person name="Man Y."/>
        </authorList>
    </citation>
    <scope>NUCLEOTIDE SEQUENCE [LARGE SCALE GENOMIC DNA]</scope>
    <source>
        <strain evidence="1 2">MS405</strain>
    </source>
</reference>
<gene>
    <name evidence="1" type="ORF">M4V62_12965</name>
</gene>
<proteinExistence type="predicted"/>
<evidence type="ECO:0000313" key="2">
    <source>
        <dbReference type="Proteomes" id="UP000829992"/>
    </source>
</evidence>
<sequence length="64" mass="7339">MTTRTLPDPTTLSNLQLSEQSCALCGARLYRDRLLGKVTYRDHYGRKVKAELWACAPECEVPRR</sequence>
<protein>
    <submittedName>
        <fullName evidence="1">Uncharacterized protein</fullName>
    </submittedName>
</protein>
<organism evidence="1 2">
    <name type="scientific">Streptomyces durmitorensis</name>
    <dbReference type="NCBI Taxonomy" id="319947"/>
    <lineage>
        <taxon>Bacteria</taxon>
        <taxon>Bacillati</taxon>
        <taxon>Actinomycetota</taxon>
        <taxon>Actinomycetes</taxon>
        <taxon>Kitasatosporales</taxon>
        <taxon>Streptomycetaceae</taxon>
        <taxon>Streptomyces</taxon>
    </lineage>
</organism>
<dbReference type="Proteomes" id="UP000829992">
    <property type="component" value="Chromosome"/>
</dbReference>